<name>A0A8H6U3P8_9AGAR</name>
<organism evidence="1 2">
    <name type="scientific">Mycena venus</name>
    <dbReference type="NCBI Taxonomy" id="2733690"/>
    <lineage>
        <taxon>Eukaryota</taxon>
        <taxon>Fungi</taxon>
        <taxon>Dikarya</taxon>
        <taxon>Basidiomycota</taxon>
        <taxon>Agaricomycotina</taxon>
        <taxon>Agaricomycetes</taxon>
        <taxon>Agaricomycetidae</taxon>
        <taxon>Agaricales</taxon>
        <taxon>Marasmiineae</taxon>
        <taxon>Mycenaceae</taxon>
        <taxon>Mycena</taxon>
    </lineage>
</organism>
<dbReference type="OrthoDB" id="3257981at2759"/>
<evidence type="ECO:0000313" key="1">
    <source>
        <dbReference type="EMBL" id="KAF7328222.1"/>
    </source>
</evidence>
<dbReference type="AlphaFoldDB" id="A0A8H6U3P8"/>
<keyword evidence="2" id="KW-1185">Reference proteome</keyword>
<dbReference type="Proteomes" id="UP000620124">
    <property type="component" value="Unassembled WGS sequence"/>
</dbReference>
<sequence>MLFLLLLAVATRAAPPLSSVLNQSPKAAPLSSFILTQTRTAALPSSSIFNQSRKAALLSDSVINQTRTAVPPSSSAPAVSDQTQDMYGNWTQVKCTDYGVTDAALPSDVRWNALDAQGAWEDVVNAWNNDPPPPGDVQLEFPEFVMNYYHGPDNWNCRDIEDSACAPGVLECGDTAKGPASWLVGNSLANIHNAHKEIYDALGASQLQMQAYVGLFAATFEPVDADNSAEIIKEILDAVAFVFGGLSAYFWNRVAESVFDALSDSGKRGFSKDVFNGMTSYAIGAGKDSLGSSGSSALDQLNEQNELSEGLGVYFGAWQKAQSEFVKQIFDGSGQTLPELGSLVYNGQMNWPVGQNNTPNFQDLVDQSQKLMYAQMIPKAWQHSVTARSPIVLESTDDCTSTAGTQMNGYMSDDTAAATHMCMNGRIYYLVNVKQLVPPHPGPQYCGKGIPCPRCPYDIECPVQEVFEALPGGTFDNLSGLNWGNVRIDDIVIASYQGWVSNGNKNGWGVPDFLSQIQGGASPSDLFVNGIQTAGYNSIPFCSVDNWGEISKRVRDLSGDITGPFWPCE</sequence>
<reference evidence="1" key="1">
    <citation type="submission" date="2020-05" db="EMBL/GenBank/DDBJ databases">
        <title>Mycena genomes resolve the evolution of fungal bioluminescence.</title>
        <authorList>
            <person name="Tsai I.J."/>
        </authorList>
    </citation>
    <scope>NUCLEOTIDE SEQUENCE</scope>
    <source>
        <strain evidence="1">CCC161011</strain>
    </source>
</reference>
<protein>
    <submittedName>
        <fullName evidence="1">Carbohydrate esterase family 3 protein</fullName>
    </submittedName>
</protein>
<evidence type="ECO:0000313" key="2">
    <source>
        <dbReference type="Proteomes" id="UP000620124"/>
    </source>
</evidence>
<comment type="caution">
    <text evidence="1">The sequence shown here is derived from an EMBL/GenBank/DDBJ whole genome shotgun (WGS) entry which is preliminary data.</text>
</comment>
<accession>A0A8H6U3P8</accession>
<dbReference type="EMBL" id="JACAZI010000037">
    <property type="protein sequence ID" value="KAF7328222.1"/>
    <property type="molecule type" value="Genomic_DNA"/>
</dbReference>
<proteinExistence type="predicted"/>
<gene>
    <name evidence="1" type="ORF">MVEN_02562000</name>
</gene>